<proteinExistence type="predicted"/>
<dbReference type="Proteomes" id="UP000756132">
    <property type="component" value="Chromosome 12"/>
</dbReference>
<organism evidence="1 2">
    <name type="scientific">Passalora fulva</name>
    <name type="common">Tomato leaf mold</name>
    <name type="synonym">Cladosporium fulvum</name>
    <dbReference type="NCBI Taxonomy" id="5499"/>
    <lineage>
        <taxon>Eukaryota</taxon>
        <taxon>Fungi</taxon>
        <taxon>Dikarya</taxon>
        <taxon>Ascomycota</taxon>
        <taxon>Pezizomycotina</taxon>
        <taxon>Dothideomycetes</taxon>
        <taxon>Dothideomycetidae</taxon>
        <taxon>Mycosphaerellales</taxon>
        <taxon>Mycosphaerellaceae</taxon>
        <taxon>Fulvia</taxon>
    </lineage>
</organism>
<protein>
    <submittedName>
        <fullName evidence="1">Uncharacterized protein</fullName>
    </submittedName>
</protein>
<dbReference type="KEGG" id="ffu:CLAFUR5_13949"/>
<reference evidence="1" key="2">
    <citation type="journal article" date="2022" name="Microb. Genom.">
        <title>A chromosome-scale genome assembly of the tomato pathogen Cladosporium fulvum reveals a compartmentalized genome architecture and the presence of a dispensable chromosome.</title>
        <authorList>
            <person name="Zaccaron A.Z."/>
            <person name="Chen L.H."/>
            <person name="Samaras A."/>
            <person name="Stergiopoulos I."/>
        </authorList>
    </citation>
    <scope>NUCLEOTIDE SEQUENCE</scope>
    <source>
        <strain evidence="1">Race5_Kim</strain>
    </source>
</reference>
<reference evidence="1" key="1">
    <citation type="submission" date="2021-12" db="EMBL/GenBank/DDBJ databases">
        <authorList>
            <person name="Zaccaron A."/>
            <person name="Stergiopoulos I."/>
        </authorList>
    </citation>
    <scope>NUCLEOTIDE SEQUENCE</scope>
    <source>
        <strain evidence="1">Race5_Kim</strain>
    </source>
</reference>
<dbReference type="EMBL" id="CP090174">
    <property type="protein sequence ID" value="UJO24200.1"/>
    <property type="molecule type" value="Genomic_DNA"/>
</dbReference>
<dbReference type="RefSeq" id="XP_047768566.1">
    <property type="nucleotide sequence ID" value="XM_047913097.1"/>
</dbReference>
<evidence type="ECO:0000313" key="1">
    <source>
        <dbReference type="EMBL" id="UJO24200.1"/>
    </source>
</evidence>
<evidence type="ECO:0000313" key="2">
    <source>
        <dbReference type="Proteomes" id="UP000756132"/>
    </source>
</evidence>
<name>A0A9Q8PKP3_PASFU</name>
<dbReference type="GeneID" id="71993827"/>
<gene>
    <name evidence="1" type="ORF">CLAFUR5_13949</name>
</gene>
<dbReference type="AlphaFoldDB" id="A0A9Q8PKP3"/>
<sequence length="118" mass="13053">MDPLNCEFMVAVLTRIDAELGVHNTAAEQQQFFENLLASQPLYFSTVKAVSARGPNDMKLLDADSCLAKPKRLIRDRMEAGNYATRIARVFAEGSACFPLTFLTAIEYTRNAEESSSA</sequence>
<accession>A0A9Q8PKP3</accession>
<keyword evidence="2" id="KW-1185">Reference proteome</keyword>